<dbReference type="EMBL" id="RDFA01000005">
    <property type="protein sequence ID" value="RXK48001.1"/>
    <property type="molecule type" value="Genomic_DNA"/>
</dbReference>
<dbReference type="InterPro" id="IPR037523">
    <property type="entry name" value="VOC_core"/>
</dbReference>
<organism evidence="2 3">
    <name type="scientific">Halorientalis pallida</name>
    <dbReference type="NCBI Taxonomy" id="2479928"/>
    <lineage>
        <taxon>Archaea</taxon>
        <taxon>Methanobacteriati</taxon>
        <taxon>Methanobacteriota</taxon>
        <taxon>Stenosarchaea group</taxon>
        <taxon>Halobacteria</taxon>
        <taxon>Halobacteriales</taxon>
        <taxon>Haloarculaceae</taxon>
        <taxon>Halorientalis</taxon>
    </lineage>
</organism>
<comment type="caution">
    <text evidence="2">The sequence shown here is derived from an EMBL/GenBank/DDBJ whole genome shotgun (WGS) entry which is preliminary data.</text>
</comment>
<dbReference type="InterPro" id="IPR029068">
    <property type="entry name" value="Glyas_Bleomycin-R_OHBP_Dase"/>
</dbReference>
<evidence type="ECO:0000313" key="2">
    <source>
        <dbReference type="EMBL" id="RXK48001.1"/>
    </source>
</evidence>
<dbReference type="RefSeq" id="WP_129069853.1">
    <property type="nucleotide sequence ID" value="NZ_RDFA01000005.1"/>
</dbReference>
<dbReference type="InterPro" id="IPR004360">
    <property type="entry name" value="Glyas_Fos-R_dOase_dom"/>
</dbReference>
<evidence type="ECO:0000259" key="1">
    <source>
        <dbReference type="PROSITE" id="PS51819"/>
    </source>
</evidence>
<dbReference type="SUPFAM" id="SSF54593">
    <property type="entry name" value="Glyoxalase/Bleomycin resistance protein/Dihydroxybiphenyl dioxygenase"/>
    <property type="match status" value="1"/>
</dbReference>
<dbReference type="OrthoDB" id="134577at2157"/>
<feature type="domain" description="VOC" evidence="1">
    <location>
        <begin position="1"/>
        <end position="127"/>
    </location>
</feature>
<name>A0A498L2K7_9EURY</name>
<dbReference type="Proteomes" id="UP000289691">
    <property type="component" value="Unassembled WGS sequence"/>
</dbReference>
<gene>
    <name evidence="2" type="ORF">EAF64_15330</name>
</gene>
<reference evidence="2 3" key="1">
    <citation type="submission" date="2019-01" db="EMBL/GenBank/DDBJ databases">
        <title>Halorientalis sp. F13-25 a new haloarchaeum isolated from hypersaline water.</title>
        <authorList>
            <person name="Ana D.-V."/>
            <person name="Cristina S.-P."/>
            <person name="Antonio V."/>
        </authorList>
    </citation>
    <scope>NUCLEOTIDE SEQUENCE [LARGE SCALE GENOMIC DNA]</scope>
    <source>
        <strain evidence="2 3">F13-25</strain>
    </source>
</reference>
<dbReference type="InterPro" id="IPR052164">
    <property type="entry name" value="Anthracycline_SecMetBiosynth"/>
</dbReference>
<dbReference type="Pfam" id="PF00903">
    <property type="entry name" value="Glyoxalase"/>
    <property type="match status" value="1"/>
</dbReference>
<proteinExistence type="predicted"/>
<dbReference type="CDD" id="cd07247">
    <property type="entry name" value="SgaA_N_like"/>
    <property type="match status" value="1"/>
</dbReference>
<accession>A0A498L2K7</accession>
<keyword evidence="3" id="KW-1185">Reference proteome</keyword>
<evidence type="ECO:0000313" key="3">
    <source>
        <dbReference type="Proteomes" id="UP000289691"/>
    </source>
</evidence>
<dbReference type="Gene3D" id="3.10.180.10">
    <property type="entry name" value="2,3-Dihydroxybiphenyl 1,2-Dioxygenase, domain 1"/>
    <property type="match status" value="1"/>
</dbReference>
<dbReference type="AlphaFoldDB" id="A0A498L2K7"/>
<dbReference type="PROSITE" id="PS51819">
    <property type="entry name" value="VOC"/>
    <property type="match status" value="1"/>
</dbReference>
<dbReference type="PANTHER" id="PTHR33993:SF2">
    <property type="entry name" value="VOC DOMAIN-CONTAINING PROTEIN"/>
    <property type="match status" value="1"/>
</dbReference>
<dbReference type="PANTHER" id="PTHR33993">
    <property type="entry name" value="GLYOXALASE-RELATED"/>
    <property type="match status" value="1"/>
</dbReference>
<sequence length="128" mass="13595">MNWFEIPAADFGRAVEFYERVLDCAIDTLEMDVGPYGVFETDGDAVGGAILAADEYSFDERGSSVSIEPGATGPTVYLHVGDGLTAALARVEQAGGSVLVEPQPLDDGGEYAMVRDTEGNRVGVMTRE</sequence>
<protein>
    <submittedName>
        <fullName evidence="2">VOC family protein</fullName>
    </submittedName>
</protein>